<evidence type="ECO:0000256" key="11">
    <source>
        <dbReference type="ARBA" id="ARBA00039033"/>
    </source>
</evidence>
<evidence type="ECO:0000256" key="5">
    <source>
        <dbReference type="ARBA" id="ARBA00022827"/>
    </source>
</evidence>
<feature type="domain" description="Acyl-CoA dehydrogenase/oxidase C-terminal" evidence="14">
    <location>
        <begin position="245"/>
        <end position="389"/>
    </location>
</feature>
<evidence type="ECO:0000313" key="17">
    <source>
        <dbReference type="EMBL" id="GBG28595.1"/>
    </source>
</evidence>
<accession>A0A2R5GDF4</accession>
<keyword evidence="6" id="KW-0809">Transit peptide</keyword>
<reference evidence="17 18" key="1">
    <citation type="submission" date="2017-12" db="EMBL/GenBank/DDBJ databases">
        <title>Sequencing, de novo assembly and annotation of complete genome of a new Thraustochytrid species, strain FCC1311.</title>
        <authorList>
            <person name="Sedici K."/>
            <person name="Godart F."/>
            <person name="Aiese Cigliano R."/>
            <person name="Sanseverino W."/>
            <person name="Barakat M."/>
            <person name="Ortet P."/>
            <person name="Marechal E."/>
            <person name="Cagnac O."/>
            <person name="Amato A."/>
        </authorList>
    </citation>
    <scope>NUCLEOTIDE SEQUENCE [LARGE SCALE GENOMIC DNA]</scope>
</reference>
<dbReference type="GO" id="GO:0000062">
    <property type="term" value="F:fatty-acyl-CoA binding"/>
    <property type="evidence" value="ECO:0007669"/>
    <property type="project" value="TreeGrafter"/>
</dbReference>
<evidence type="ECO:0000256" key="13">
    <source>
        <dbReference type="RuleBase" id="RU362125"/>
    </source>
</evidence>
<dbReference type="FunFam" id="1.10.540.10:FF:000003">
    <property type="entry name" value="glutaryl-CoA dehydrogenase, mitochondrial"/>
    <property type="match status" value="1"/>
</dbReference>
<dbReference type="Gene3D" id="1.20.140.10">
    <property type="entry name" value="Butyryl-CoA Dehydrogenase, subunit A, domain 3"/>
    <property type="match status" value="1"/>
</dbReference>
<dbReference type="OrthoDB" id="435240at2759"/>
<dbReference type="InParanoid" id="A0A2R5GDF4"/>
<evidence type="ECO:0000313" key="18">
    <source>
        <dbReference type="Proteomes" id="UP000241890"/>
    </source>
</evidence>
<dbReference type="EMBL" id="BEYU01000044">
    <property type="protein sequence ID" value="GBG28595.1"/>
    <property type="molecule type" value="Genomic_DNA"/>
</dbReference>
<dbReference type="PANTHER" id="PTHR42807">
    <property type="entry name" value="GLUTARYL-COA DEHYDROGENASE, MITOCHONDRIAL"/>
    <property type="match status" value="1"/>
</dbReference>
<comment type="subcellular location">
    <subcellularLocation>
        <location evidence="2">Mitochondrion matrix</location>
    </subcellularLocation>
</comment>
<dbReference type="InterPro" id="IPR006089">
    <property type="entry name" value="Acyl-CoA_DH_CS"/>
</dbReference>
<dbReference type="SUPFAM" id="SSF47203">
    <property type="entry name" value="Acyl-CoA dehydrogenase C-terminal domain-like"/>
    <property type="match status" value="1"/>
</dbReference>
<dbReference type="CDD" id="cd01151">
    <property type="entry name" value="GCD"/>
    <property type="match status" value="1"/>
</dbReference>
<dbReference type="Pfam" id="PF02770">
    <property type="entry name" value="Acyl-CoA_dh_M"/>
    <property type="match status" value="1"/>
</dbReference>
<evidence type="ECO:0000256" key="8">
    <source>
        <dbReference type="ARBA" id="ARBA00023128"/>
    </source>
</evidence>
<evidence type="ECO:0000256" key="3">
    <source>
        <dbReference type="ARBA" id="ARBA00009347"/>
    </source>
</evidence>
<dbReference type="InterPro" id="IPR046373">
    <property type="entry name" value="Acyl-CoA_Oxase/DH_mid-dom_sf"/>
</dbReference>
<keyword evidence="18" id="KW-1185">Reference proteome</keyword>
<dbReference type="PROSITE" id="PS00073">
    <property type="entry name" value="ACYL_COA_DH_2"/>
    <property type="match status" value="1"/>
</dbReference>
<dbReference type="GO" id="GO:0004361">
    <property type="term" value="F:glutaryl-CoA dehydrogenase activity"/>
    <property type="evidence" value="ECO:0007669"/>
    <property type="project" value="UniProtKB-EC"/>
</dbReference>
<evidence type="ECO:0000256" key="9">
    <source>
        <dbReference type="ARBA" id="ARBA00037899"/>
    </source>
</evidence>
<dbReference type="InterPro" id="IPR009100">
    <property type="entry name" value="AcylCoA_DH/oxidase_NM_dom_sf"/>
</dbReference>
<dbReference type="InterPro" id="IPR052033">
    <property type="entry name" value="Glutaryl-CoA_DH_mitochondrial"/>
</dbReference>
<dbReference type="PANTHER" id="PTHR42807:SF1">
    <property type="entry name" value="GLUTARYL-COA DEHYDROGENASE, MITOCHONDRIAL"/>
    <property type="match status" value="1"/>
</dbReference>
<comment type="cofactor">
    <cofactor evidence="1 13">
        <name>FAD</name>
        <dbReference type="ChEBI" id="CHEBI:57692"/>
    </cofactor>
</comment>
<dbReference type="InterPro" id="IPR013786">
    <property type="entry name" value="AcylCoA_DH/ox_N"/>
</dbReference>
<feature type="domain" description="Acyl-CoA dehydrogenase/oxidase N-terminal" evidence="16">
    <location>
        <begin position="22"/>
        <end position="132"/>
    </location>
</feature>
<feature type="domain" description="Acyl-CoA oxidase/dehydrogenase middle" evidence="15">
    <location>
        <begin position="138"/>
        <end position="230"/>
    </location>
</feature>
<dbReference type="Gene3D" id="1.10.540.10">
    <property type="entry name" value="Acyl-CoA dehydrogenase/oxidase, N-terminal domain"/>
    <property type="match status" value="1"/>
</dbReference>
<dbReference type="InterPro" id="IPR006091">
    <property type="entry name" value="Acyl-CoA_Oxase/DH_mid-dom"/>
</dbReference>
<dbReference type="GO" id="GO:0005759">
    <property type="term" value="C:mitochondrial matrix"/>
    <property type="evidence" value="ECO:0007669"/>
    <property type="project" value="UniProtKB-SubCell"/>
</dbReference>
<dbReference type="Pfam" id="PF02771">
    <property type="entry name" value="Acyl-CoA_dh_N"/>
    <property type="match status" value="1"/>
</dbReference>
<evidence type="ECO:0000259" key="14">
    <source>
        <dbReference type="Pfam" id="PF00441"/>
    </source>
</evidence>
<dbReference type="Gene3D" id="2.40.110.10">
    <property type="entry name" value="Butyryl-CoA Dehydrogenase, subunit A, domain 2"/>
    <property type="match status" value="1"/>
</dbReference>
<organism evidence="17 18">
    <name type="scientific">Hondaea fermentalgiana</name>
    <dbReference type="NCBI Taxonomy" id="2315210"/>
    <lineage>
        <taxon>Eukaryota</taxon>
        <taxon>Sar</taxon>
        <taxon>Stramenopiles</taxon>
        <taxon>Bigyra</taxon>
        <taxon>Labyrinthulomycetes</taxon>
        <taxon>Thraustochytrida</taxon>
        <taxon>Thraustochytriidae</taxon>
        <taxon>Hondaea</taxon>
    </lineage>
</organism>
<dbReference type="FunFam" id="1.20.140.10:FF:000006">
    <property type="entry name" value="Glutaryl-CoA dehydrogenase, mitochondrial"/>
    <property type="match status" value="1"/>
</dbReference>
<dbReference type="GO" id="GO:0033539">
    <property type="term" value="P:fatty acid beta-oxidation using acyl-CoA dehydrogenase"/>
    <property type="evidence" value="ECO:0007669"/>
    <property type="project" value="TreeGrafter"/>
</dbReference>
<keyword evidence="8" id="KW-0496">Mitochondrion</keyword>
<comment type="catalytic activity">
    <reaction evidence="12">
        <text>glutaryl-CoA + oxidized [electron-transfer flavoprotein] + 2 H(+) = (2E)-butenoyl-CoA + reduced [electron-transfer flavoprotein] + CO2</text>
        <dbReference type="Rhea" id="RHEA:13389"/>
        <dbReference type="Rhea" id="RHEA-COMP:10685"/>
        <dbReference type="Rhea" id="RHEA-COMP:10686"/>
        <dbReference type="ChEBI" id="CHEBI:15378"/>
        <dbReference type="ChEBI" id="CHEBI:16526"/>
        <dbReference type="ChEBI" id="CHEBI:57332"/>
        <dbReference type="ChEBI" id="CHEBI:57378"/>
        <dbReference type="ChEBI" id="CHEBI:57692"/>
        <dbReference type="ChEBI" id="CHEBI:58307"/>
        <dbReference type="EC" id="1.3.8.6"/>
    </reaction>
</comment>
<evidence type="ECO:0000256" key="6">
    <source>
        <dbReference type="ARBA" id="ARBA00022946"/>
    </source>
</evidence>
<evidence type="ECO:0000256" key="2">
    <source>
        <dbReference type="ARBA" id="ARBA00004305"/>
    </source>
</evidence>
<sequence>MASKGYVDFDWEDPLNVESGLTEDEIQIRDAARKYAQQELKPRVIEATRKEHFDKKIMTELGELGFLGPTVSEEYGGAGVGYVAYGLVAREVEAIDSGYRSAMSVQSSLVMGPIYDWGSEEQKKKYLPELASANLIGCFGLTEPNHGSDPSGMETRARKQADGSYILNGAKNWITNSPIADLFIIWAKDDEGDIRGFILERDMPGIETPKIEGKFSLRASTTGQIFLEDVVVPAENMLPEVRGLTGPFSCLNNARFGIAWGSMGAAHACYEVAREYTLDRKQFGSPLAANQIPQLKLADMATEIALGTQAALQVGRLKENRKVAPEMISLIKRNNCGKALNIARTARDMLGGNGIADEYHVIRHVMNLEAVNTYEGTHDVHALILGRAITGIPAFVPKPAKK</sequence>
<dbReference type="Pfam" id="PF00441">
    <property type="entry name" value="Acyl-CoA_dh_1"/>
    <property type="match status" value="1"/>
</dbReference>
<name>A0A2R5GDF4_9STRA</name>
<evidence type="ECO:0000256" key="1">
    <source>
        <dbReference type="ARBA" id="ARBA00001974"/>
    </source>
</evidence>
<protein>
    <recommendedName>
        <fullName evidence="11">glutaryl-CoA dehydrogenase (ETF)</fullName>
        <ecNumber evidence="11">1.3.8.6</ecNumber>
    </recommendedName>
</protein>
<evidence type="ECO:0000256" key="10">
    <source>
        <dbReference type="ARBA" id="ARBA00037927"/>
    </source>
</evidence>
<dbReference type="AlphaFoldDB" id="A0A2R5GDF4"/>
<keyword evidence="7 13" id="KW-0560">Oxidoreductase</keyword>
<dbReference type="Proteomes" id="UP000241890">
    <property type="component" value="Unassembled WGS sequence"/>
</dbReference>
<evidence type="ECO:0000256" key="4">
    <source>
        <dbReference type="ARBA" id="ARBA00022630"/>
    </source>
</evidence>
<dbReference type="InterPro" id="IPR037069">
    <property type="entry name" value="AcylCoA_DH/ox_N_sf"/>
</dbReference>
<dbReference type="InterPro" id="IPR009075">
    <property type="entry name" value="AcylCo_DH/oxidase_C"/>
</dbReference>
<evidence type="ECO:0000256" key="12">
    <source>
        <dbReference type="ARBA" id="ARBA00049493"/>
    </source>
</evidence>
<comment type="pathway">
    <text evidence="9">Amino-acid metabolism; lysine degradation.</text>
</comment>
<proteinExistence type="inferred from homology"/>
<dbReference type="GO" id="GO:0050660">
    <property type="term" value="F:flavin adenine dinucleotide binding"/>
    <property type="evidence" value="ECO:0007669"/>
    <property type="project" value="InterPro"/>
</dbReference>
<evidence type="ECO:0000259" key="15">
    <source>
        <dbReference type="Pfam" id="PF02770"/>
    </source>
</evidence>
<keyword evidence="4 13" id="KW-0285">Flavoprotein</keyword>
<evidence type="ECO:0000259" key="16">
    <source>
        <dbReference type="Pfam" id="PF02771"/>
    </source>
</evidence>
<dbReference type="SUPFAM" id="SSF56645">
    <property type="entry name" value="Acyl-CoA dehydrogenase NM domain-like"/>
    <property type="match status" value="1"/>
</dbReference>
<comment type="pathway">
    <text evidence="10">Amino-acid metabolism; tryptophan metabolism.</text>
</comment>
<dbReference type="InterPro" id="IPR036250">
    <property type="entry name" value="AcylCo_DH-like_C"/>
</dbReference>
<dbReference type="EC" id="1.3.8.6" evidence="11"/>
<evidence type="ECO:0000256" key="7">
    <source>
        <dbReference type="ARBA" id="ARBA00023002"/>
    </source>
</evidence>
<dbReference type="FunFam" id="2.40.110.10:FF:000008">
    <property type="entry name" value="Glutaryl-CoA dehydrogenase, mitochondrial"/>
    <property type="match status" value="1"/>
</dbReference>
<keyword evidence="5 13" id="KW-0274">FAD</keyword>
<comment type="similarity">
    <text evidence="3 13">Belongs to the acyl-CoA dehydrogenase family.</text>
</comment>
<comment type="caution">
    <text evidence="17">The sequence shown here is derived from an EMBL/GenBank/DDBJ whole genome shotgun (WGS) entry which is preliminary data.</text>
</comment>
<gene>
    <name evidence="17" type="ORF">FCC1311_048162</name>
</gene>
<dbReference type="GO" id="GO:0046949">
    <property type="term" value="P:fatty-acyl-CoA biosynthetic process"/>
    <property type="evidence" value="ECO:0007669"/>
    <property type="project" value="TreeGrafter"/>
</dbReference>